<dbReference type="SUPFAM" id="SSF51182">
    <property type="entry name" value="RmlC-like cupins"/>
    <property type="match status" value="1"/>
</dbReference>
<comment type="caution">
    <text evidence="2">The sequence shown here is derived from an EMBL/GenBank/DDBJ whole genome shotgun (WGS) entry which is preliminary data.</text>
</comment>
<dbReference type="InterPro" id="IPR000888">
    <property type="entry name" value="RmlC-like"/>
</dbReference>
<reference evidence="2" key="1">
    <citation type="submission" date="2020-04" db="EMBL/GenBank/DDBJ databases">
        <authorList>
            <person name="Zhang T."/>
        </authorList>
    </citation>
    <scope>NUCLEOTIDE SEQUENCE</scope>
    <source>
        <strain evidence="2">HKST-UBA15</strain>
    </source>
</reference>
<evidence type="ECO:0000313" key="2">
    <source>
        <dbReference type="EMBL" id="MCA9380132.1"/>
    </source>
</evidence>
<dbReference type="Gene3D" id="2.60.120.10">
    <property type="entry name" value="Jelly Rolls"/>
    <property type="match status" value="1"/>
</dbReference>
<accession>A0A955KZR2</accession>
<dbReference type="Pfam" id="PF00908">
    <property type="entry name" value="dTDP_sugar_isom"/>
    <property type="match status" value="1"/>
</dbReference>
<dbReference type="PANTHER" id="PTHR21047">
    <property type="entry name" value="DTDP-6-DEOXY-D-GLUCOSE-3,5 EPIMERASE"/>
    <property type="match status" value="1"/>
</dbReference>
<name>A0A955KZR2_9BACT</name>
<feature type="site" description="Participates in a stacking interaction with the thymidine ring of dTDP-4-oxo-6-deoxyglucose" evidence="1">
    <location>
        <position position="152"/>
    </location>
</feature>
<sequence>MKPSQVTEEWLKKQKFTIEKGITIEGVFMKELKAHVDDRGDVIELWSTAWPEYKDGTVINTTHSYQSATDPGVVKCWHLHEIHTDQFTVTRGKLQVSLVDIREGSPTFGKANYVIMGHGIPRFMKIPAGIMHGWKALGDKESIVVNYQSHPYDATDEYKYTWDCVLPEIWGPHNG</sequence>
<dbReference type="AlphaFoldDB" id="A0A955KZR2"/>
<dbReference type="GO" id="GO:0005829">
    <property type="term" value="C:cytosol"/>
    <property type="evidence" value="ECO:0007669"/>
    <property type="project" value="TreeGrafter"/>
</dbReference>
<organism evidence="2 3">
    <name type="scientific">Candidatus Dojkabacteria bacterium</name>
    <dbReference type="NCBI Taxonomy" id="2099670"/>
    <lineage>
        <taxon>Bacteria</taxon>
        <taxon>Candidatus Dojkabacteria</taxon>
    </lineage>
</organism>
<protein>
    <submittedName>
        <fullName evidence="2">dTDP-4-dehydrorhamnose 3,5-epimerase family protein</fullName>
    </submittedName>
</protein>
<dbReference type="GO" id="GO:0008830">
    <property type="term" value="F:dTDP-4-dehydrorhamnose 3,5-epimerase activity"/>
    <property type="evidence" value="ECO:0007669"/>
    <property type="project" value="InterPro"/>
</dbReference>
<gene>
    <name evidence="2" type="ORF">KC675_03030</name>
</gene>
<evidence type="ECO:0000256" key="1">
    <source>
        <dbReference type="PIRSR" id="PIRSR600888-3"/>
    </source>
</evidence>
<dbReference type="InterPro" id="IPR011051">
    <property type="entry name" value="RmlC_Cupin_sf"/>
</dbReference>
<dbReference type="InterPro" id="IPR014710">
    <property type="entry name" value="RmlC-like_jellyroll"/>
</dbReference>
<dbReference type="PANTHER" id="PTHR21047:SF2">
    <property type="entry name" value="THYMIDINE DIPHOSPHO-4-KETO-RHAMNOSE 3,5-EPIMERASE"/>
    <property type="match status" value="1"/>
</dbReference>
<reference evidence="2" key="2">
    <citation type="journal article" date="2021" name="Microbiome">
        <title>Successional dynamics and alternative stable states in a saline activated sludge microbial community over 9 years.</title>
        <authorList>
            <person name="Wang Y."/>
            <person name="Ye J."/>
            <person name="Ju F."/>
            <person name="Liu L."/>
            <person name="Boyd J.A."/>
            <person name="Deng Y."/>
            <person name="Parks D.H."/>
            <person name="Jiang X."/>
            <person name="Yin X."/>
            <person name="Woodcroft B.J."/>
            <person name="Tyson G.W."/>
            <person name="Hugenholtz P."/>
            <person name="Polz M.F."/>
            <person name="Zhang T."/>
        </authorList>
    </citation>
    <scope>NUCLEOTIDE SEQUENCE</scope>
    <source>
        <strain evidence="2">HKST-UBA15</strain>
    </source>
</reference>
<proteinExistence type="predicted"/>
<dbReference type="EMBL" id="JAGQLL010000033">
    <property type="protein sequence ID" value="MCA9380132.1"/>
    <property type="molecule type" value="Genomic_DNA"/>
</dbReference>
<dbReference type="Proteomes" id="UP000745577">
    <property type="component" value="Unassembled WGS sequence"/>
</dbReference>
<evidence type="ECO:0000313" key="3">
    <source>
        <dbReference type="Proteomes" id="UP000745577"/>
    </source>
</evidence>
<dbReference type="GO" id="GO:0000271">
    <property type="term" value="P:polysaccharide biosynthetic process"/>
    <property type="evidence" value="ECO:0007669"/>
    <property type="project" value="TreeGrafter"/>
</dbReference>